<keyword evidence="2" id="KW-0663">Pyridoxal phosphate</keyword>
<evidence type="ECO:0000313" key="5">
    <source>
        <dbReference type="Proteomes" id="UP000481643"/>
    </source>
</evidence>
<feature type="domain" description="Tryptophan synthase beta chain-like PALP" evidence="3">
    <location>
        <begin position="13"/>
        <end position="275"/>
    </location>
</feature>
<dbReference type="PANTHER" id="PTHR10314">
    <property type="entry name" value="CYSTATHIONINE BETA-SYNTHASE"/>
    <property type="match status" value="1"/>
</dbReference>
<comment type="cofactor">
    <cofactor evidence="1">
        <name>pyridoxal 5'-phosphate</name>
        <dbReference type="ChEBI" id="CHEBI:597326"/>
    </cofactor>
</comment>
<dbReference type="Gene3D" id="3.40.50.1100">
    <property type="match status" value="2"/>
</dbReference>
<gene>
    <name evidence="4" type="ORF">F9L08_26970</name>
</gene>
<accession>A0A6L3Y3J3</accession>
<dbReference type="SUPFAM" id="SSF53686">
    <property type="entry name" value="Tryptophan synthase beta subunit-like PLP-dependent enzymes"/>
    <property type="match status" value="1"/>
</dbReference>
<dbReference type="Proteomes" id="UP000481643">
    <property type="component" value="Unassembled WGS sequence"/>
</dbReference>
<sequence length="299" mass="32366">MTTPITPMIAPHTNLRVKLEHANPAGSHKARAARRIIQKAIADGELKPGGRRRIIEKSGGNFGIGLAYEAAKHDIGVDLVIGLSFSPVKRRLCEEFGARLIGVDLLHQGVQPKEIIARLLDERSDDYFFTNQFANPENLNAHLCETAPEIVVQIEHEIGHFNGLTIVLGAGTGAHASALKTVLQREFSNVQLIVVEPQNCSFRAGVFGTHGQQGAAVGVAPPFLDLGIVDALEPVLDHEAIEGQRRMARDCGIYPGPTGGANYFLARTIAQQQPDRLIVTMTYDAGEAYLPSSTQDNAR</sequence>
<dbReference type="Pfam" id="PF00291">
    <property type="entry name" value="PALP"/>
    <property type="match status" value="1"/>
</dbReference>
<evidence type="ECO:0000313" key="4">
    <source>
        <dbReference type="EMBL" id="KAB2676073.1"/>
    </source>
</evidence>
<evidence type="ECO:0000256" key="1">
    <source>
        <dbReference type="ARBA" id="ARBA00001933"/>
    </source>
</evidence>
<dbReference type="AlphaFoldDB" id="A0A6L3Y3J3"/>
<evidence type="ECO:0000259" key="3">
    <source>
        <dbReference type="Pfam" id="PF00291"/>
    </source>
</evidence>
<dbReference type="InterPro" id="IPR001926">
    <property type="entry name" value="TrpB-like_PALP"/>
</dbReference>
<reference evidence="4 5" key="1">
    <citation type="submission" date="2019-09" db="EMBL/GenBank/DDBJ databases">
        <title>Taxonomic organization of the family Brucellaceae based on a phylogenomic approach.</title>
        <authorList>
            <person name="Leclercq S."/>
            <person name="Cloeckaert A."/>
            <person name="Zygmunt M.S."/>
        </authorList>
    </citation>
    <scope>NUCLEOTIDE SEQUENCE [LARGE SCALE GENOMIC DNA]</scope>
    <source>
        <strain evidence="4 5">WS1830</strain>
    </source>
</reference>
<dbReference type="EMBL" id="WBVX01000050">
    <property type="protein sequence ID" value="KAB2676073.1"/>
    <property type="molecule type" value="Genomic_DNA"/>
</dbReference>
<dbReference type="GO" id="GO:1901605">
    <property type="term" value="P:alpha-amino acid metabolic process"/>
    <property type="evidence" value="ECO:0007669"/>
    <property type="project" value="UniProtKB-ARBA"/>
</dbReference>
<dbReference type="RefSeq" id="WP_151654141.1">
    <property type="nucleotide sequence ID" value="NZ_WBVX01000050.1"/>
</dbReference>
<dbReference type="InterPro" id="IPR036052">
    <property type="entry name" value="TrpB-like_PALP_sf"/>
</dbReference>
<proteinExistence type="predicted"/>
<name>A0A6L3Y3J3_9HYPH</name>
<protein>
    <submittedName>
        <fullName evidence="4">Pyridoxal-phosphate dependent enzyme</fullName>
    </submittedName>
</protein>
<organism evidence="4 5">
    <name type="scientific">Brucella tritici</name>
    <dbReference type="NCBI Taxonomy" id="94626"/>
    <lineage>
        <taxon>Bacteria</taxon>
        <taxon>Pseudomonadati</taxon>
        <taxon>Pseudomonadota</taxon>
        <taxon>Alphaproteobacteria</taxon>
        <taxon>Hyphomicrobiales</taxon>
        <taxon>Brucellaceae</taxon>
        <taxon>Brucella/Ochrobactrum group</taxon>
        <taxon>Brucella</taxon>
    </lineage>
</organism>
<dbReference type="InterPro" id="IPR050214">
    <property type="entry name" value="Cys_Synth/Cystath_Beta-Synth"/>
</dbReference>
<comment type="caution">
    <text evidence="4">The sequence shown here is derived from an EMBL/GenBank/DDBJ whole genome shotgun (WGS) entry which is preliminary data.</text>
</comment>
<evidence type="ECO:0000256" key="2">
    <source>
        <dbReference type="ARBA" id="ARBA00022898"/>
    </source>
</evidence>